<dbReference type="Gene3D" id="2.150.10.10">
    <property type="entry name" value="Serralysin-like metalloprotease, C-terminal"/>
    <property type="match status" value="1"/>
</dbReference>
<organism evidence="1 2">
    <name type="scientific">Alterirhizorhabdus solaris</name>
    <dbReference type="NCBI Taxonomy" id="2529389"/>
    <lineage>
        <taxon>Bacteria</taxon>
        <taxon>Pseudomonadati</taxon>
        <taxon>Pseudomonadota</taxon>
        <taxon>Alphaproteobacteria</taxon>
        <taxon>Sphingomonadales</taxon>
        <taxon>Rhizorhabdaceae</taxon>
        <taxon>Alterirhizorhabdus</taxon>
    </lineage>
</organism>
<dbReference type="OrthoDB" id="7527830at2"/>
<dbReference type="InterPro" id="IPR018511">
    <property type="entry name" value="Hemolysin-typ_Ca-bd_CS"/>
</dbReference>
<proteinExistence type="predicted"/>
<evidence type="ECO:0000313" key="1">
    <source>
        <dbReference type="EMBL" id="TVV75375.1"/>
    </source>
</evidence>
<dbReference type="PRINTS" id="PR00313">
    <property type="entry name" value="CABNDNGRPT"/>
</dbReference>
<evidence type="ECO:0000313" key="2">
    <source>
        <dbReference type="Proteomes" id="UP000318681"/>
    </source>
</evidence>
<accession>A0A558R7K0</accession>
<dbReference type="PROSITE" id="PS00330">
    <property type="entry name" value="HEMOLYSIN_CALCIUM"/>
    <property type="match status" value="2"/>
</dbReference>
<name>A0A558R7K0_9SPHN</name>
<reference evidence="1 2" key="1">
    <citation type="submission" date="2019-07" db="EMBL/GenBank/DDBJ databases">
        <title>Sphingomonas solaris sp. nov., isolated from a solar panel from Boston, Massachusetts.</title>
        <authorList>
            <person name="Tanner K."/>
            <person name="Pascual J."/>
            <person name="Mancuso C."/>
            <person name="Pereto J."/>
            <person name="Khalil A."/>
            <person name="Vilanova C."/>
        </authorList>
    </citation>
    <scope>NUCLEOTIDE SEQUENCE [LARGE SCALE GENOMIC DNA]</scope>
    <source>
        <strain evidence="1 2">R4DWN</strain>
    </source>
</reference>
<dbReference type="Pfam" id="PF00353">
    <property type="entry name" value="HemolysinCabind"/>
    <property type="match status" value="2"/>
</dbReference>
<dbReference type="EMBL" id="VNIM01000021">
    <property type="protein sequence ID" value="TVV75375.1"/>
    <property type="molecule type" value="Genomic_DNA"/>
</dbReference>
<keyword evidence="2" id="KW-1185">Reference proteome</keyword>
<comment type="caution">
    <text evidence="1">The sequence shown here is derived from an EMBL/GenBank/DDBJ whole genome shotgun (WGS) entry which is preliminary data.</text>
</comment>
<dbReference type="Proteomes" id="UP000318681">
    <property type="component" value="Unassembled WGS sequence"/>
</dbReference>
<dbReference type="GO" id="GO:0005509">
    <property type="term" value="F:calcium ion binding"/>
    <property type="evidence" value="ECO:0007669"/>
    <property type="project" value="InterPro"/>
</dbReference>
<dbReference type="InterPro" id="IPR011049">
    <property type="entry name" value="Serralysin-like_metalloprot_C"/>
</dbReference>
<dbReference type="RefSeq" id="WP_145149600.1">
    <property type="nucleotide sequence ID" value="NZ_VNIM01000021.1"/>
</dbReference>
<gene>
    <name evidence="1" type="ORF">FOY91_07265</name>
</gene>
<dbReference type="AlphaFoldDB" id="A0A558R7K0"/>
<sequence>MTIDANGFDRDYYLRENPDIAAAGVDPYRHYLDFGWREGRDPNAIFDVGYYLAASPDVAAARIDPLAHYLASGWREGRDPSVAFDTSDYRQANPDVAQAGLNPLLHYLTYGQAEHRVLTLYPQLRVLEGFDNAYYLAANPDVARAGVDPYLHYQQNGMAEGRAPNALFDAAFYLARNPDVAAAGMDAFQHYLAYGWREGRDPSARFSLAEYQATVGREPGSTGGGTSDSDPLVRYLAGDRYVSLPSDLIGSDQQVVQSRGQPLRTILAGDVNFAVAGALIHVTADASPLDGHDLSGFTEFALGRSIADITIDGTGRLPTGITLGAGDDRIGGAFDLGGQILNLFANGGSLIVDARFDNGYASINGGTAGSIVTTSGSATVNFAGGAGADVVTLGAGNDALAGGAGINRLDGGAGTDTASWTTAVRADLSTGRAVSIGTAVFSDTLTGIENLGGSGFDDILIGDDRANTFYGVNVSPGPGGNDILAGRGGDDVLWGMDGDDILLGGRGADILIGGEGDDLLVDAADGWGANDLNPTAVGNEGDDRLVYLLGAVGEEARGNFMDGGTGADTYIIDPAAGRWGSLGLQFSPIDGDRLDLSALRTLSGGTVTLDDVRAASSTPFSGSTTIDLAAFHDAAGHALSGRIVLNGVFAPADLRADDLILTSGSDWRSALSADLLPLI</sequence>
<protein>
    <submittedName>
        <fullName evidence="1">Calcium-binding protein</fullName>
    </submittedName>
</protein>
<dbReference type="SUPFAM" id="SSF51120">
    <property type="entry name" value="beta-Roll"/>
    <property type="match status" value="2"/>
</dbReference>
<dbReference type="InterPro" id="IPR001343">
    <property type="entry name" value="Hemolysn_Ca-bd"/>
</dbReference>